<feature type="domain" description="HTH araC/xylS-type" evidence="2">
    <location>
        <begin position="489"/>
        <end position="597"/>
    </location>
</feature>
<keyword evidence="1" id="KW-0472">Membrane</keyword>
<dbReference type="PROSITE" id="PS01124">
    <property type="entry name" value="HTH_ARAC_FAMILY_2"/>
    <property type="match status" value="1"/>
</dbReference>
<dbReference type="Proteomes" id="UP000255024">
    <property type="component" value="Unassembled WGS sequence"/>
</dbReference>
<evidence type="ECO:0000256" key="1">
    <source>
        <dbReference type="SAM" id="Phobius"/>
    </source>
</evidence>
<evidence type="ECO:0000313" key="4">
    <source>
        <dbReference type="Proteomes" id="UP000255024"/>
    </source>
</evidence>
<organism evidence="3 4">
    <name type="scientific">Myroides odoratus</name>
    <name type="common">Flavobacterium odoratum</name>
    <dbReference type="NCBI Taxonomy" id="256"/>
    <lineage>
        <taxon>Bacteria</taxon>
        <taxon>Pseudomonadati</taxon>
        <taxon>Bacteroidota</taxon>
        <taxon>Flavobacteriia</taxon>
        <taxon>Flavobacteriales</taxon>
        <taxon>Flavobacteriaceae</taxon>
        <taxon>Myroides</taxon>
    </lineage>
</organism>
<dbReference type="EMBL" id="UGQL01000002">
    <property type="protein sequence ID" value="STZ69423.1"/>
    <property type="molecule type" value="Genomic_DNA"/>
</dbReference>
<dbReference type="GO" id="GO:0043565">
    <property type="term" value="F:sequence-specific DNA binding"/>
    <property type="evidence" value="ECO:0007669"/>
    <property type="project" value="InterPro"/>
</dbReference>
<reference evidence="3 4" key="1">
    <citation type="submission" date="2018-06" db="EMBL/GenBank/DDBJ databases">
        <authorList>
            <consortium name="Pathogen Informatics"/>
            <person name="Doyle S."/>
        </authorList>
    </citation>
    <scope>NUCLEOTIDE SEQUENCE [LARGE SCALE GENOMIC DNA]</scope>
    <source>
        <strain evidence="3 4">NCTC11179</strain>
    </source>
</reference>
<dbReference type="SMART" id="SM00342">
    <property type="entry name" value="HTH_ARAC"/>
    <property type="match status" value="1"/>
</dbReference>
<accession>A0A378U5J0</accession>
<evidence type="ECO:0000259" key="2">
    <source>
        <dbReference type="PROSITE" id="PS01124"/>
    </source>
</evidence>
<protein>
    <submittedName>
        <fullName evidence="3">DNA gyrase inhibitor</fullName>
    </submittedName>
</protein>
<dbReference type="InterPro" id="IPR011990">
    <property type="entry name" value="TPR-like_helical_dom_sf"/>
</dbReference>
<dbReference type="SUPFAM" id="SSF48452">
    <property type="entry name" value="TPR-like"/>
    <property type="match status" value="1"/>
</dbReference>
<sequence length="614" mass="72060">MENLSNTQTNCQFLVFIGAIKKNSTFKKIKAEKMFYTKSRLFFFLFLSVGYFSFTLSAQTKTDYKNWSLSELLFSINSDLLSSVDKEIYLEYYLQKAKKEKASEDVIIGYRKKILLAKNYETQKQYADSLLHFTQQLKNIQAIGSAYNVKGYVEYLNKDYKKALEYNLNAEEYLKQSEDEYTLNKVKSSIGSMYYHLEEYDKSEKATKEALLYYQSQLKDTSNAYNNLRGYITNLFSLSKTIFRQQKNDTIKLLIKEGYQAIDRLTSKDKVLETAYFDLINGMYNHQLKQYRVSDSLLNKALTPIQNNRDFANEHLLYLYLGKNAWETNRKDQALLYFEKIEHLYQVKKFANVELSEAFNYLITYYQDKKDLEKELYYTKLLMTLSSKLHKSNTKLSSYMHTHLDTKKLEASQQKLEQELAQSKFQLYGLILVSLLIICLTFIYFKRKTRSKQVILPKVPLDFLSVSQAKNTDSLFVKVPESNHLSSTTQILNKKLEDFENKKGFLQKITQVELARQLGTNRHTLSKFFHEEKNVNFPDYLKQLRIQHALYELTYNPKMRLLNLTGLASEFGFGSAKGFSAAFKEITKISVTDFIKMRQQDEDFKEMDQSKTAH</sequence>
<keyword evidence="1" id="KW-1133">Transmembrane helix</keyword>
<keyword evidence="1" id="KW-0812">Transmembrane</keyword>
<evidence type="ECO:0000313" key="3">
    <source>
        <dbReference type="EMBL" id="STZ69423.1"/>
    </source>
</evidence>
<proteinExistence type="predicted"/>
<feature type="transmembrane region" description="Helical" evidence="1">
    <location>
        <begin position="425"/>
        <end position="445"/>
    </location>
</feature>
<feature type="transmembrane region" description="Helical" evidence="1">
    <location>
        <begin position="41"/>
        <end position="58"/>
    </location>
</feature>
<dbReference type="AlphaFoldDB" id="A0A378U5J0"/>
<dbReference type="InterPro" id="IPR018060">
    <property type="entry name" value="HTH_AraC"/>
</dbReference>
<dbReference type="Gene3D" id="1.10.10.60">
    <property type="entry name" value="Homeodomain-like"/>
    <property type="match status" value="2"/>
</dbReference>
<keyword evidence="4" id="KW-1185">Reference proteome</keyword>
<dbReference type="Gene3D" id="1.25.40.10">
    <property type="entry name" value="Tetratricopeptide repeat domain"/>
    <property type="match status" value="1"/>
</dbReference>
<dbReference type="Pfam" id="PF12833">
    <property type="entry name" value="HTH_18"/>
    <property type="match status" value="1"/>
</dbReference>
<dbReference type="GO" id="GO:0003700">
    <property type="term" value="F:DNA-binding transcription factor activity"/>
    <property type="evidence" value="ECO:0007669"/>
    <property type="project" value="InterPro"/>
</dbReference>
<name>A0A378U5J0_MYROD</name>
<gene>
    <name evidence="3" type="ORF">NCTC11179_02929</name>
</gene>